<dbReference type="EMBL" id="CP015405">
    <property type="protein sequence ID" value="ANU75869.1"/>
    <property type="molecule type" value="Genomic_DNA"/>
</dbReference>
<evidence type="ECO:0008006" key="3">
    <source>
        <dbReference type="Google" id="ProtNLM"/>
    </source>
</evidence>
<dbReference type="Gene3D" id="3.20.20.80">
    <property type="entry name" value="Glycosidases"/>
    <property type="match status" value="1"/>
</dbReference>
<gene>
    <name evidence="1" type="ORF">A4V09_08865</name>
</gene>
<sequence>MRSECFYGIGEPLIQREQDTYVSAAEYLDLVKALGCTAYRSWMHLTDILMDPVTPNEGAVLAHTKLLNRAEELHLEVTGMSHEWFLPKGCRQRTGHAVPNRDLTEGSLYRQTLDMLEQSWFTMVSLFPQVSQWEVGNEWNINAFLQPDGFLDSHMSRPYSPDEKLDIAVDLMYFAAKGIRRANPDARVVSFSPALSTPWLGGDLPDYLPPMYGIAWTLDKIYSRIKSGEFWSEDPDDYFDLVAWHPYQMSTSQMERDADLFLHIEEPDCLWKDYNDAAYRVMCKYGDAKKQVILTETGFTDCGDPELEIKQAEYTRKLLRLAAELPYVRTVYNFRLLTETGMLKKQGIEKNQIGGRAEVSFGFFKEPDENCRPRLKAHVLQEVAGGLEDLTAAGKKVALSKRKL</sequence>
<dbReference type="STRING" id="1796616.A4V09_08865"/>
<dbReference type="AlphaFoldDB" id="A0A1C7IBI3"/>
<name>A0A1C7IBI3_9FIRM</name>
<dbReference type="RefSeq" id="WP_065542049.1">
    <property type="nucleotide sequence ID" value="NZ_CP015405.2"/>
</dbReference>
<evidence type="ECO:0000313" key="1">
    <source>
        <dbReference type="EMBL" id="ANU75869.1"/>
    </source>
</evidence>
<organism evidence="1 2">
    <name type="scientific">Blautia pseudococcoides</name>
    <dbReference type="NCBI Taxonomy" id="1796616"/>
    <lineage>
        <taxon>Bacteria</taxon>
        <taxon>Bacillati</taxon>
        <taxon>Bacillota</taxon>
        <taxon>Clostridia</taxon>
        <taxon>Lachnospirales</taxon>
        <taxon>Lachnospiraceae</taxon>
        <taxon>Blautia</taxon>
    </lineage>
</organism>
<reference evidence="1" key="1">
    <citation type="submission" date="2017-04" db="EMBL/GenBank/DDBJ databases">
        <title>Complete Genome Sequences of Twelve Strains of a Stable Defined Moderately Diverse Mouse Microbiota 2 (sDMDMm2).</title>
        <authorList>
            <person name="Uchimura Y."/>
            <person name="Wyss M."/>
            <person name="Brugiroux S."/>
            <person name="Limenitakis J.P."/>
            <person name="Stecher B."/>
            <person name="McCoy K.D."/>
            <person name="Macpherson A.J."/>
        </authorList>
    </citation>
    <scope>NUCLEOTIDE SEQUENCE</scope>
    <source>
        <strain evidence="1">YL58</strain>
    </source>
</reference>
<proteinExistence type="predicted"/>
<dbReference type="KEGG" id="byl:A4V09_08865"/>
<evidence type="ECO:0000313" key="2">
    <source>
        <dbReference type="Proteomes" id="UP000092574"/>
    </source>
</evidence>
<dbReference type="SUPFAM" id="SSF51445">
    <property type="entry name" value="(Trans)glycosidases"/>
    <property type="match status" value="1"/>
</dbReference>
<accession>A0A1C7IBI3</accession>
<keyword evidence="2" id="KW-1185">Reference proteome</keyword>
<dbReference type="InterPro" id="IPR017853">
    <property type="entry name" value="GH"/>
</dbReference>
<dbReference type="OrthoDB" id="1971853at2"/>
<protein>
    <recommendedName>
        <fullName evidence="3">Asl1-like glycosyl hydrolase catalytic domain-containing protein</fullName>
    </recommendedName>
</protein>
<dbReference type="Proteomes" id="UP000092574">
    <property type="component" value="Chromosome"/>
</dbReference>